<dbReference type="Pfam" id="PF13280">
    <property type="entry name" value="WYL"/>
    <property type="match status" value="1"/>
</dbReference>
<evidence type="ECO:0000313" key="4">
    <source>
        <dbReference type="EMBL" id="SQA75094.1"/>
    </source>
</evidence>
<accession>A0AAX2IAK4</accession>
<reference evidence="3" key="1">
    <citation type="journal article" date="2017" name="Genome Announc.">
        <title>Twelve Complete Reference Genomes of Clinical Isolates in the Capnocytophaga Genus.</title>
        <authorList>
            <person name="Villarma A."/>
            <person name="Gulvik C.A."/>
            <person name="Rowe L.A."/>
            <person name="Sheth M."/>
            <person name="Juieng P."/>
            <person name="Nicholson A.C."/>
            <person name="Loparev V.N."/>
            <person name="McQuiston J.R."/>
        </authorList>
    </citation>
    <scope>NUCLEOTIDE SEQUENCE</scope>
    <source>
        <strain evidence="3">KC1668</strain>
    </source>
</reference>
<evidence type="ECO:0000313" key="3">
    <source>
        <dbReference type="EMBL" id="ATA83948.1"/>
    </source>
</evidence>
<dbReference type="InterPro" id="IPR026881">
    <property type="entry name" value="WYL_dom"/>
</dbReference>
<protein>
    <submittedName>
        <fullName evidence="3">WYL domain-containing protein</fullName>
    </submittedName>
</protein>
<gene>
    <name evidence="3" type="ORF">CGC55_05260</name>
    <name evidence="4" type="ORF">NCTC11653_00990</name>
</gene>
<feature type="domain" description="WYL" evidence="1">
    <location>
        <begin position="127"/>
        <end position="192"/>
    </location>
</feature>
<dbReference type="KEGG" id="cspu:CGC55_05260"/>
<name>A0AAX2IAK4_CAPSP</name>
<evidence type="ECO:0000259" key="2">
    <source>
        <dbReference type="Pfam" id="PF25583"/>
    </source>
</evidence>
<feature type="domain" description="WCX" evidence="2">
    <location>
        <begin position="222"/>
        <end position="299"/>
    </location>
</feature>
<dbReference type="EMBL" id="CP022385">
    <property type="protein sequence ID" value="ATA83948.1"/>
    <property type="molecule type" value="Genomic_DNA"/>
</dbReference>
<dbReference type="Proteomes" id="UP000249902">
    <property type="component" value="Unassembled WGS sequence"/>
</dbReference>
<dbReference type="PANTHER" id="PTHR34580:SF9">
    <property type="entry name" value="SLL5097 PROTEIN"/>
    <property type="match status" value="1"/>
</dbReference>
<dbReference type="Proteomes" id="UP000217301">
    <property type="component" value="Chromosome"/>
</dbReference>
<reference evidence="4 6" key="3">
    <citation type="submission" date="2018-06" db="EMBL/GenBank/DDBJ databases">
        <authorList>
            <consortium name="Pathogen Informatics"/>
            <person name="Doyle S."/>
        </authorList>
    </citation>
    <scope>NUCLEOTIDE SEQUENCE [LARGE SCALE GENOMIC DNA]</scope>
    <source>
        <strain evidence="4 6">NCTC11653</strain>
    </source>
</reference>
<dbReference type="RefSeq" id="WP_040360662.1">
    <property type="nucleotide sequence ID" value="NZ_CAUOZK010000007.1"/>
</dbReference>
<dbReference type="Pfam" id="PF25583">
    <property type="entry name" value="WCX"/>
    <property type="match status" value="1"/>
</dbReference>
<dbReference type="PANTHER" id="PTHR34580">
    <property type="match status" value="1"/>
</dbReference>
<sequence length="303" mass="36385">MANYKNLRFQFLLELLKNRGDSGASFADIKDYIERRFEDKDIPYNYKERTFERDKCDLLTERDIQLNYTRSSNIYTINWSELSEEQNFQIENDWLQEALRQNPYQKHFIHFEKRPTRGLNWLYGLIYAIDNHQLLQFTYHKFREDTYLSHTVQPYALKEFDYHWYLLACDTAPNNDLPSISVFALDRITDLDILKETFTPTPFNVEEHFRNAYGVIALPDPPEDIILRFDCHQGNYAKVRPLHPSQEILTDNAEELVIRLHLTPSYDFDQKLLSLGNRVQVIEPQWYREHIVMRLKQALDNYE</sequence>
<dbReference type="InterPro" id="IPR051534">
    <property type="entry name" value="CBASS_pafABC_assoc_protein"/>
</dbReference>
<dbReference type="InterPro" id="IPR057727">
    <property type="entry name" value="WCX_dom"/>
</dbReference>
<organism evidence="4 6">
    <name type="scientific">Capnocytophaga sputigena</name>
    <dbReference type="NCBI Taxonomy" id="1019"/>
    <lineage>
        <taxon>Bacteria</taxon>
        <taxon>Pseudomonadati</taxon>
        <taxon>Bacteroidota</taxon>
        <taxon>Flavobacteriia</taxon>
        <taxon>Flavobacteriales</taxon>
        <taxon>Flavobacteriaceae</taxon>
        <taxon>Capnocytophaga</taxon>
    </lineage>
</organism>
<keyword evidence="5" id="KW-1185">Reference proteome</keyword>
<dbReference type="AlphaFoldDB" id="A0AAX2IAK4"/>
<dbReference type="EMBL" id="UAVP01000007">
    <property type="protein sequence ID" value="SQA75094.1"/>
    <property type="molecule type" value="Genomic_DNA"/>
</dbReference>
<evidence type="ECO:0000313" key="6">
    <source>
        <dbReference type="Proteomes" id="UP000249902"/>
    </source>
</evidence>
<evidence type="ECO:0000259" key="1">
    <source>
        <dbReference type="Pfam" id="PF13280"/>
    </source>
</evidence>
<proteinExistence type="predicted"/>
<dbReference type="PROSITE" id="PS52050">
    <property type="entry name" value="WYL"/>
    <property type="match status" value="1"/>
</dbReference>
<evidence type="ECO:0000313" key="5">
    <source>
        <dbReference type="Proteomes" id="UP000217301"/>
    </source>
</evidence>
<reference evidence="5" key="2">
    <citation type="submission" date="2017-06" db="EMBL/GenBank/DDBJ databases">
        <title>Capnocytophaga spp. assemblies.</title>
        <authorList>
            <person name="Gulvik C.A."/>
        </authorList>
    </citation>
    <scope>NUCLEOTIDE SEQUENCE [LARGE SCALE GENOMIC DNA]</scope>
    <source>
        <strain evidence="5">KC1668</strain>
    </source>
</reference>